<name>A0A1X2J3M1_9FUNG</name>
<proteinExistence type="predicted"/>
<protein>
    <submittedName>
        <fullName evidence="2">Uncharacterized protein</fullName>
    </submittedName>
</protein>
<evidence type="ECO:0000256" key="1">
    <source>
        <dbReference type="SAM" id="MobiDB-lite"/>
    </source>
</evidence>
<comment type="caution">
    <text evidence="2">The sequence shown here is derived from an EMBL/GenBank/DDBJ whole genome shotgun (WGS) entry which is preliminary data.</text>
</comment>
<evidence type="ECO:0000313" key="2">
    <source>
        <dbReference type="EMBL" id="ORZ25834.1"/>
    </source>
</evidence>
<accession>A0A1X2J3M1</accession>
<dbReference type="AlphaFoldDB" id="A0A1X2J3M1"/>
<evidence type="ECO:0000313" key="3">
    <source>
        <dbReference type="Proteomes" id="UP000193560"/>
    </source>
</evidence>
<dbReference type="EMBL" id="MCGE01000001">
    <property type="protein sequence ID" value="ORZ25834.1"/>
    <property type="molecule type" value="Genomic_DNA"/>
</dbReference>
<keyword evidence="3" id="KW-1185">Reference proteome</keyword>
<feature type="region of interest" description="Disordered" evidence="1">
    <location>
        <begin position="71"/>
        <end position="125"/>
    </location>
</feature>
<dbReference type="Proteomes" id="UP000193560">
    <property type="component" value="Unassembled WGS sequence"/>
</dbReference>
<sequence length="125" mass="14885">MIVFQDYFDMDDCFQLFCSHSVFVGGDIRDSRNWVLDPCVTEKYWFFSHHMFDHHFDDCHIPEEFIDDLREWSIQQQQQHEQQEQQKQQPTPTSESHDDDITDNYLNADCPTTPVPNINILPTSS</sequence>
<organism evidence="2 3">
    <name type="scientific">Absidia repens</name>
    <dbReference type="NCBI Taxonomy" id="90262"/>
    <lineage>
        <taxon>Eukaryota</taxon>
        <taxon>Fungi</taxon>
        <taxon>Fungi incertae sedis</taxon>
        <taxon>Mucoromycota</taxon>
        <taxon>Mucoromycotina</taxon>
        <taxon>Mucoromycetes</taxon>
        <taxon>Mucorales</taxon>
        <taxon>Cunninghamellaceae</taxon>
        <taxon>Absidia</taxon>
    </lineage>
</organism>
<reference evidence="2 3" key="1">
    <citation type="submission" date="2016-07" db="EMBL/GenBank/DDBJ databases">
        <title>Pervasive Adenine N6-methylation of Active Genes in Fungi.</title>
        <authorList>
            <consortium name="DOE Joint Genome Institute"/>
            <person name="Mondo S.J."/>
            <person name="Dannebaum R.O."/>
            <person name="Kuo R.C."/>
            <person name="Labutti K."/>
            <person name="Haridas S."/>
            <person name="Kuo A."/>
            <person name="Salamov A."/>
            <person name="Ahrendt S.R."/>
            <person name="Lipzen A."/>
            <person name="Sullivan W."/>
            <person name="Andreopoulos W.B."/>
            <person name="Clum A."/>
            <person name="Lindquist E."/>
            <person name="Daum C."/>
            <person name="Ramamoorthy G.K."/>
            <person name="Gryganskyi A."/>
            <person name="Culley D."/>
            <person name="Magnuson J.K."/>
            <person name="James T.Y."/>
            <person name="O'Malley M.A."/>
            <person name="Stajich J.E."/>
            <person name="Spatafora J.W."/>
            <person name="Visel A."/>
            <person name="Grigoriev I.V."/>
        </authorList>
    </citation>
    <scope>NUCLEOTIDE SEQUENCE [LARGE SCALE GENOMIC DNA]</scope>
    <source>
        <strain evidence="2 3">NRRL 1336</strain>
    </source>
</reference>
<feature type="compositionally biased region" description="Low complexity" evidence="1">
    <location>
        <begin position="75"/>
        <end position="89"/>
    </location>
</feature>
<dbReference type="OrthoDB" id="2593073at2759"/>
<gene>
    <name evidence="2" type="ORF">BCR42DRAFT_401026</name>
</gene>